<proteinExistence type="predicted"/>
<keyword evidence="2" id="KW-0067">ATP-binding</keyword>
<dbReference type="PROSITE" id="PS00675">
    <property type="entry name" value="SIGMA54_INTERACT_1"/>
    <property type="match status" value="1"/>
</dbReference>
<evidence type="ECO:0000256" key="3">
    <source>
        <dbReference type="ARBA" id="ARBA00023015"/>
    </source>
</evidence>
<dbReference type="Gene3D" id="1.10.8.60">
    <property type="match status" value="1"/>
</dbReference>
<keyword evidence="7" id="KW-0238">DNA-binding</keyword>
<dbReference type="InterPro" id="IPR058031">
    <property type="entry name" value="AAA_lid_NorR"/>
</dbReference>
<dbReference type="SUPFAM" id="SSF55785">
    <property type="entry name" value="PYP-like sensor domain (PAS domain)"/>
    <property type="match status" value="1"/>
</dbReference>
<evidence type="ECO:0000313" key="8">
    <source>
        <dbReference type="Proteomes" id="UP000199208"/>
    </source>
</evidence>
<organism evidence="7 8">
    <name type="scientific">Acidaminobacter hydrogenoformans DSM 2784</name>
    <dbReference type="NCBI Taxonomy" id="1120920"/>
    <lineage>
        <taxon>Bacteria</taxon>
        <taxon>Bacillati</taxon>
        <taxon>Bacillota</taxon>
        <taxon>Clostridia</taxon>
        <taxon>Peptostreptococcales</taxon>
        <taxon>Acidaminobacteraceae</taxon>
        <taxon>Acidaminobacter</taxon>
    </lineage>
</organism>
<dbReference type="Gene3D" id="3.40.50.300">
    <property type="entry name" value="P-loop containing nucleotide triphosphate hydrolases"/>
    <property type="match status" value="1"/>
</dbReference>
<dbReference type="Gene3D" id="3.40.50.10660">
    <property type="entry name" value="PrpR receptor domain-like"/>
    <property type="match status" value="1"/>
</dbReference>
<gene>
    <name evidence="7" type="ORF">SAMN03080599_01809</name>
</gene>
<feature type="domain" description="Sigma-54 factor interaction" evidence="5">
    <location>
        <begin position="320"/>
        <end position="546"/>
    </location>
</feature>
<dbReference type="SUPFAM" id="SSF52540">
    <property type="entry name" value="P-loop containing nucleoside triphosphate hydrolases"/>
    <property type="match status" value="1"/>
</dbReference>
<dbReference type="InterPro" id="IPR000014">
    <property type="entry name" value="PAS"/>
</dbReference>
<evidence type="ECO:0000313" key="7">
    <source>
        <dbReference type="EMBL" id="SCZ79504.1"/>
    </source>
</evidence>
<dbReference type="PROSITE" id="PS50045">
    <property type="entry name" value="SIGMA54_INTERACT_4"/>
    <property type="match status" value="1"/>
</dbReference>
<dbReference type="Gene3D" id="1.10.10.60">
    <property type="entry name" value="Homeodomain-like"/>
    <property type="match status" value="1"/>
</dbReference>
<dbReference type="EMBL" id="FMWL01000007">
    <property type="protein sequence ID" value="SCZ79504.1"/>
    <property type="molecule type" value="Genomic_DNA"/>
</dbReference>
<dbReference type="InterPro" id="IPR003593">
    <property type="entry name" value="AAA+_ATPase"/>
</dbReference>
<keyword evidence="3" id="KW-0805">Transcription regulation</keyword>
<keyword evidence="8" id="KW-1185">Reference proteome</keyword>
<dbReference type="InterPro" id="IPR025944">
    <property type="entry name" value="Sigma_54_int_dom_CS"/>
</dbReference>
<evidence type="ECO:0000259" key="6">
    <source>
        <dbReference type="PROSITE" id="PS50112"/>
    </source>
</evidence>
<dbReference type="InterPro" id="IPR027417">
    <property type="entry name" value="P-loop_NTPase"/>
</dbReference>
<dbReference type="InterPro" id="IPR002078">
    <property type="entry name" value="Sigma_54_int"/>
</dbReference>
<dbReference type="PROSITE" id="PS50112">
    <property type="entry name" value="PAS"/>
    <property type="match status" value="1"/>
</dbReference>
<dbReference type="Pfam" id="PF02954">
    <property type="entry name" value="HTH_8"/>
    <property type="match status" value="1"/>
</dbReference>
<evidence type="ECO:0000256" key="4">
    <source>
        <dbReference type="ARBA" id="ARBA00023163"/>
    </source>
</evidence>
<dbReference type="PROSITE" id="PS00688">
    <property type="entry name" value="SIGMA54_INTERACT_3"/>
    <property type="match status" value="1"/>
</dbReference>
<dbReference type="PANTHER" id="PTHR32071">
    <property type="entry name" value="TRANSCRIPTIONAL REGULATORY PROTEIN"/>
    <property type="match status" value="1"/>
</dbReference>
<keyword evidence="1" id="KW-0547">Nucleotide-binding</keyword>
<keyword evidence="4" id="KW-0804">Transcription</keyword>
<dbReference type="GO" id="GO:0043565">
    <property type="term" value="F:sequence-specific DNA binding"/>
    <property type="evidence" value="ECO:0007669"/>
    <property type="project" value="InterPro"/>
</dbReference>
<protein>
    <submittedName>
        <fullName evidence="7">Transcriptional regulator containing PAS, AAA-type ATPase, and DNA-binding Fis domains</fullName>
    </submittedName>
</protein>
<dbReference type="GO" id="GO:0006355">
    <property type="term" value="P:regulation of DNA-templated transcription"/>
    <property type="evidence" value="ECO:0007669"/>
    <property type="project" value="InterPro"/>
</dbReference>
<dbReference type="GO" id="GO:0005524">
    <property type="term" value="F:ATP binding"/>
    <property type="evidence" value="ECO:0007669"/>
    <property type="project" value="UniProtKB-KW"/>
</dbReference>
<dbReference type="Gene3D" id="3.30.450.20">
    <property type="entry name" value="PAS domain"/>
    <property type="match status" value="1"/>
</dbReference>
<sequence length="678" mass="76687">MKYLRNDIILISTSSSLSERIKEVLKHRNLDFPVFEATMDTAYEIATKSIRLGTKVIVCRGGTASYLRDKVDVPVVDIRHGFIDIHMSMEKALKVSPRVGVIGYSNLCEAASDYKKIMNSNFPIAEVSNDTDIERKLVEFIELGIEVVIGGLQLSEAAKKYNICQIMGEADPAAINQSLNEALHDLKIENERKEKFETINSILNCTSEGIVGIEKNGRIMHINDIAKKMLKYTNQDYIKEIIPTSLLFDTLKTGVPHFNELTNVGDNSVVICSVPIAVEGNTIGVVVTIQEENKIQTLDREIRKKHLSTGHIAKKTFKDIVGNSKKINEVVDRAVKYSKTDSTILILGETGVGKEVFAQSIHNHSVRKNQPFVAINCAALPENILESELFGYVKGAFTGARNEGKAGIFELAHMGTVFLDEIGEISTNVQVKLLRVLQEKEVSRIGDDKIFPIDVRVLAASNKNLIEEIRRGNFREDLYYRLCVLELEIPPLRERKDDISDLLNFFISNNKKRKIEISQDAIALLCNYEWPGNVRQLSNIVERLLVNYDGGAINKDQVAELLKNIDYKKEHFQYVDVNSPSKTEEKLISLIEKIIIINDERQKDGKQSKYVKIENNQPKIDSVVIDEAVNKTKYEHWEIEIIKDALRESMGKREQAAELLGISTTTLWRKMKKLNIRL</sequence>
<dbReference type="Proteomes" id="UP000199208">
    <property type="component" value="Unassembled WGS sequence"/>
</dbReference>
<dbReference type="InterPro" id="IPR009057">
    <property type="entry name" value="Homeodomain-like_sf"/>
</dbReference>
<dbReference type="InterPro" id="IPR002197">
    <property type="entry name" value="HTH_Fis"/>
</dbReference>
<dbReference type="InterPro" id="IPR010524">
    <property type="entry name" value="Sig_transdc_resp-reg_PrpR_N"/>
</dbReference>
<dbReference type="Gene3D" id="3.40.50.2300">
    <property type="match status" value="1"/>
</dbReference>
<dbReference type="InterPro" id="IPR035965">
    <property type="entry name" value="PAS-like_dom_sf"/>
</dbReference>
<dbReference type="Pfam" id="PF25601">
    <property type="entry name" value="AAA_lid_14"/>
    <property type="match status" value="1"/>
</dbReference>
<dbReference type="SMART" id="SM00382">
    <property type="entry name" value="AAA"/>
    <property type="match status" value="1"/>
</dbReference>
<dbReference type="GO" id="GO:0000156">
    <property type="term" value="F:phosphorelay response regulator activity"/>
    <property type="evidence" value="ECO:0007669"/>
    <property type="project" value="InterPro"/>
</dbReference>
<accession>A0A1G5RZF8</accession>
<dbReference type="PANTHER" id="PTHR32071:SF57">
    <property type="entry name" value="C4-DICARBOXYLATE TRANSPORT TRANSCRIPTIONAL REGULATORY PROTEIN DCTD"/>
    <property type="match status" value="1"/>
</dbReference>
<name>A0A1G5RZF8_9FIRM</name>
<reference evidence="7 8" key="1">
    <citation type="submission" date="2016-10" db="EMBL/GenBank/DDBJ databases">
        <authorList>
            <person name="de Groot N.N."/>
        </authorList>
    </citation>
    <scope>NUCLEOTIDE SEQUENCE [LARGE SCALE GENOMIC DNA]</scope>
    <source>
        <strain evidence="7 8">DSM 2784</strain>
    </source>
</reference>
<dbReference type="PRINTS" id="PR01590">
    <property type="entry name" value="HTHFIS"/>
</dbReference>
<dbReference type="SUPFAM" id="SSF46689">
    <property type="entry name" value="Homeodomain-like"/>
    <property type="match status" value="1"/>
</dbReference>
<dbReference type="Pfam" id="PF00158">
    <property type="entry name" value="Sigma54_activat"/>
    <property type="match status" value="1"/>
</dbReference>
<evidence type="ECO:0000259" key="5">
    <source>
        <dbReference type="PROSITE" id="PS50045"/>
    </source>
</evidence>
<dbReference type="FunFam" id="3.40.50.300:FF:000006">
    <property type="entry name" value="DNA-binding transcriptional regulator NtrC"/>
    <property type="match status" value="1"/>
</dbReference>
<dbReference type="STRING" id="1120920.SAMN03080599_01809"/>
<dbReference type="InterPro" id="IPR025662">
    <property type="entry name" value="Sigma_54_int_dom_ATP-bd_1"/>
</dbReference>
<evidence type="ECO:0000256" key="1">
    <source>
        <dbReference type="ARBA" id="ARBA00022741"/>
    </source>
</evidence>
<feature type="domain" description="PAS" evidence="6">
    <location>
        <begin position="195"/>
        <end position="238"/>
    </location>
</feature>
<dbReference type="Pfam" id="PF06506">
    <property type="entry name" value="PrpR_N"/>
    <property type="match status" value="1"/>
</dbReference>
<dbReference type="SUPFAM" id="SSF159800">
    <property type="entry name" value="PrpR receptor domain-like"/>
    <property type="match status" value="1"/>
</dbReference>
<dbReference type="CDD" id="cd00009">
    <property type="entry name" value="AAA"/>
    <property type="match status" value="1"/>
</dbReference>
<dbReference type="AlphaFoldDB" id="A0A1G5RZF8"/>
<evidence type="ECO:0000256" key="2">
    <source>
        <dbReference type="ARBA" id="ARBA00022840"/>
    </source>
</evidence>